<reference evidence="1 2" key="2">
    <citation type="journal article" date="2019" name="G3 (Bethesda)">
        <title>Hybrid Assembly of the Genome of the Entomopathogenic Nematode Steinernema carpocapsae Identifies the X-Chromosome.</title>
        <authorList>
            <person name="Serra L."/>
            <person name="Macchietto M."/>
            <person name="Macias-Munoz A."/>
            <person name="McGill C.J."/>
            <person name="Rodriguez I.M."/>
            <person name="Rodriguez B."/>
            <person name="Murad R."/>
            <person name="Mortazavi A."/>
        </authorList>
    </citation>
    <scope>NUCLEOTIDE SEQUENCE [LARGE SCALE GENOMIC DNA]</scope>
    <source>
        <strain evidence="1 2">ALL</strain>
    </source>
</reference>
<proteinExistence type="predicted"/>
<organism evidence="1 2">
    <name type="scientific">Steinernema carpocapsae</name>
    <name type="common">Entomopathogenic nematode</name>
    <dbReference type="NCBI Taxonomy" id="34508"/>
    <lineage>
        <taxon>Eukaryota</taxon>
        <taxon>Metazoa</taxon>
        <taxon>Ecdysozoa</taxon>
        <taxon>Nematoda</taxon>
        <taxon>Chromadorea</taxon>
        <taxon>Rhabditida</taxon>
        <taxon>Tylenchina</taxon>
        <taxon>Panagrolaimomorpha</taxon>
        <taxon>Strongyloidoidea</taxon>
        <taxon>Steinernematidae</taxon>
        <taxon>Steinernema</taxon>
    </lineage>
</organism>
<evidence type="ECO:0000313" key="1">
    <source>
        <dbReference type="EMBL" id="TMS34808.1"/>
    </source>
</evidence>
<name>A0A4U8USV4_STECR</name>
<dbReference type="Proteomes" id="UP000298663">
    <property type="component" value="Unassembled WGS sequence"/>
</dbReference>
<dbReference type="EMBL" id="AZBU02000001">
    <property type="protein sequence ID" value="TMS34808.1"/>
    <property type="molecule type" value="Genomic_DNA"/>
</dbReference>
<evidence type="ECO:0000313" key="2">
    <source>
        <dbReference type="Proteomes" id="UP000298663"/>
    </source>
</evidence>
<dbReference type="AlphaFoldDB" id="A0A4U8USV4"/>
<reference evidence="1 2" key="1">
    <citation type="journal article" date="2015" name="Genome Biol.">
        <title>Comparative genomics of Steinernema reveals deeply conserved gene regulatory networks.</title>
        <authorList>
            <person name="Dillman A.R."/>
            <person name="Macchietto M."/>
            <person name="Porter C.F."/>
            <person name="Rogers A."/>
            <person name="Williams B."/>
            <person name="Antoshechkin I."/>
            <person name="Lee M.M."/>
            <person name="Goodwin Z."/>
            <person name="Lu X."/>
            <person name="Lewis E.E."/>
            <person name="Goodrich-Blair H."/>
            <person name="Stock S.P."/>
            <person name="Adams B.J."/>
            <person name="Sternberg P.W."/>
            <person name="Mortazavi A."/>
        </authorList>
    </citation>
    <scope>NUCLEOTIDE SEQUENCE [LARGE SCALE GENOMIC DNA]</scope>
    <source>
        <strain evidence="1 2">ALL</strain>
    </source>
</reference>
<gene>
    <name evidence="1" type="ORF">L596_002325</name>
</gene>
<keyword evidence="2" id="KW-1185">Reference proteome</keyword>
<sequence length="112" mass="12715">MAAFVYFIFRSLYKPLEIDFDRWSLLSPRGSGHHVFFFAARSAPITTFCRKGHFHLTCKRRSDRGADVAFIACSSRSVFCTNVCCLSRSFIKNPLIIFLSSQFVAALSFVSD</sequence>
<comment type="caution">
    <text evidence="1">The sequence shown here is derived from an EMBL/GenBank/DDBJ whole genome shotgun (WGS) entry which is preliminary data.</text>
</comment>
<protein>
    <submittedName>
        <fullName evidence="1">Uncharacterized protein</fullName>
    </submittedName>
</protein>
<accession>A0A4U8USV4</accession>